<protein>
    <recommendedName>
        <fullName evidence="3">DUF5602 domain-containing protein</fullName>
    </recommendedName>
</protein>
<evidence type="ECO:0000313" key="2">
    <source>
        <dbReference type="Proteomes" id="UP001259659"/>
    </source>
</evidence>
<sequence length="294" mass="31276">MRTVAGGALVAGSAVAGATATTDGGFPPNGTTRFGDEVTLGAGSVRPFTTETPAGEPRYHGVDFDREVLTGTLPSAADLAADRTGDDSEYVDKYGQSGRALEVHHRESLEFFVPFPDAEATPFTFLGLNWNPEGHAGARGAWAAPHFDIHFHMLGTDTVDAIEGPDFAPYDDIPGARIPAGYERSPPAAADERYVTDMGEHLAPSDAPEVPGNPAAFTNTLIQGFVSADSEPELAFVEPMLTREFLRDFEGTARYEVPQPAIYPHGKQHPTAYSVRADPAGDTVAVAIQEFESV</sequence>
<accession>A0ABU2FHV9</accession>
<gene>
    <name evidence="1" type="ORF">NDI56_18400</name>
</gene>
<evidence type="ECO:0008006" key="3">
    <source>
        <dbReference type="Google" id="ProtNLM"/>
    </source>
</evidence>
<reference evidence="1 2" key="1">
    <citation type="submission" date="2022-06" db="EMBL/GenBank/DDBJ databases">
        <title>Haloarcula sp. a new haloarchaeum isolate from saline soil.</title>
        <authorList>
            <person name="Strakova D."/>
            <person name="Galisteo C."/>
            <person name="Sanchez-Porro C."/>
            <person name="Ventosa A."/>
        </authorList>
    </citation>
    <scope>NUCLEOTIDE SEQUENCE [LARGE SCALE GENOMIC DNA]</scope>
    <source>
        <strain evidence="1 2">S1CR25-12</strain>
    </source>
</reference>
<proteinExistence type="predicted"/>
<evidence type="ECO:0000313" key="1">
    <source>
        <dbReference type="EMBL" id="MDS0261376.1"/>
    </source>
</evidence>
<organism evidence="1 2">
    <name type="scientific">Haloarcula saliterrae</name>
    <dbReference type="NCBI Taxonomy" id="2950534"/>
    <lineage>
        <taxon>Archaea</taxon>
        <taxon>Methanobacteriati</taxon>
        <taxon>Methanobacteriota</taxon>
        <taxon>Stenosarchaea group</taxon>
        <taxon>Halobacteria</taxon>
        <taxon>Halobacteriales</taxon>
        <taxon>Haloarculaceae</taxon>
        <taxon>Haloarcula</taxon>
    </lineage>
</organism>
<dbReference type="Proteomes" id="UP001259659">
    <property type="component" value="Unassembled WGS sequence"/>
</dbReference>
<comment type="caution">
    <text evidence="1">The sequence shown here is derived from an EMBL/GenBank/DDBJ whole genome shotgun (WGS) entry which is preliminary data.</text>
</comment>
<keyword evidence="2" id="KW-1185">Reference proteome</keyword>
<dbReference type="EMBL" id="JAMQON010000006">
    <property type="protein sequence ID" value="MDS0261376.1"/>
    <property type="molecule type" value="Genomic_DNA"/>
</dbReference>
<name>A0ABU2FHV9_9EURY</name>